<name>A0A517YHD7_9BACT</name>
<evidence type="ECO:0000313" key="4">
    <source>
        <dbReference type="EMBL" id="QDU29636.1"/>
    </source>
</evidence>
<sequence length="142" mass="16280">MQCRGVRGATTVEANTRDEILTNTRQLLALMIRANNIDPQDVASAMFSVTSDLNAEFPALAARQLGWLDVPLLCTYEIDVPGSLRHCVRIMIHWNTVVPQHEIRHIYIKEATRLRPDLSKLPPVDFADLERWIAEQMQNFKR</sequence>
<organism evidence="4 5">
    <name type="scientific">Anatilimnocola aggregata</name>
    <dbReference type="NCBI Taxonomy" id="2528021"/>
    <lineage>
        <taxon>Bacteria</taxon>
        <taxon>Pseudomonadati</taxon>
        <taxon>Planctomycetota</taxon>
        <taxon>Planctomycetia</taxon>
        <taxon>Pirellulales</taxon>
        <taxon>Pirellulaceae</taxon>
        <taxon>Anatilimnocola</taxon>
    </lineage>
</organism>
<dbReference type="KEGG" id="aagg:ETAA8_47510"/>
<accession>A0A517YHD7</accession>
<dbReference type="InterPro" id="IPR008243">
    <property type="entry name" value="Chorismate_mutase_AroH"/>
</dbReference>
<dbReference type="GO" id="GO:0004106">
    <property type="term" value="F:chorismate mutase activity"/>
    <property type="evidence" value="ECO:0007669"/>
    <property type="project" value="UniProtKB-UniRule"/>
</dbReference>
<feature type="binding site" evidence="2">
    <location>
        <position position="7"/>
    </location>
    <ligand>
        <name>prephenate</name>
        <dbReference type="ChEBI" id="CHEBI:29934"/>
    </ligand>
</feature>
<reference evidence="4 5" key="1">
    <citation type="submission" date="2019-02" db="EMBL/GenBank/DDBJ databases">
        <title>Deep-cultivation of Planctomycetes and their phenomic and genomic characterization uncovers novel biology.</title>
        <authorList>
            <person name="Wiegand S."/>
            <person name="Jogler M."/>
            <person name="Boedeker C."/>
            <person name="Pinto D."/>
            <person name="Vollmers J."/>
            <person name="Rivas-Marin E."/>
            <person name="Kohn T."/>
            <person name="Peeters S.H."/>
            <person name="Heuer A."/>
            <person name="Rast P."/>
            <person name="Oberbeckmann S."/>
            <person name="Bunk B."/>
            <person name="Jeske O."/>
            <person name="Meyerdierks A."/>
            <person name="Storesund J.E."/>
            <person name="Kallscheuer N."/>
            <person name="Luecker S."/>
            <person name="Lage O.M."/>
            <person name="Pohl T."/>
            <person name="Merkel B.J."/>
            <person name="Hornburger P."/>
            <person name="Mueller R.-W."/>
            <person name="Bruemmer F."/>
            <person name="Labrenz M."/>
            <person name="Spormann A.M."/>
            <person name="Op den Camp H."/>
            <person name="Overmann J."/>
            <person name="Amann R."/>
            <person name="Jetten M.S.M."/>
            <person name="Mascher T."/>
            <person name="Medema M.H."/>
            <person name="Devos D.P."/>
            <person name="Kaster A.-K."/>
            <person name="Ovreas L."/>
            <person name="Rohde M."/>
            <person name="Galperin M.Y."/>
            <person name="Jogler C."/>
        </authorList>
    </citation>
    <scope>NUCLEOTIDE SEQUENCE [LARGE SCALE GENOMIC DNA]</scope>
    <source>
        <strain evidence="4 5">ETA_A8</strain>
    </source>
</reference>
<dbReference type="PANTHER" id="PTHR21164:SF0">
    <property type="entry name" value="CHORISMATE MUTASE AROH"/>
    <property type="match status" value="1"/>
</dbReference>
<dbReference type="Gene3D" id="3.30.1330.40">
    <property type="entry name" value="RutC-like"/>
    <property type="match status" value="1"/>
</dbReference>
<dbReference type="OrthoDB" id="9802232at2"/>
<dbReference type="GO" id="GO:0046417">
    <property type="term" value="P:chorismate metabolic process"/>
    <property type="evidence" value="ECO:0007669"/>
    <property type="project" value="TreeGrafter"/>
</dbReference>
<dbReference type="RefSeq" id="WP_145093751.1">
    <property type="nucleotide sequence ID" value="NZ_CP036274.1"/>
</dbReference>
<dbReference type="CDD" id="cd02185">
    <property type="entry name" value="AroH"/>
    <property type="match status" value="1"/>
</dbReference>
<evidence type="ECO:0000313" key="5">
    <source>
        <dbReference type="Proteomes" id="UP000315017"/>
    </source>
</evidence>
<dbReference type="PIRSF" id="PIRSF005965">
    <property type="entry name" value="Chor_mut_AroH"/>
    <property type="match status" value="1"/>
</dbReference>
<keyword evidence="2 3" id="KW-0028">Amino-acid biosynthesis</keyword>
<dbReference type="GO" id="GO:0008652">
    <property type="term" value="P:amino acid biosynthetic process"/>
    <property type="evidence" value="ECO:0007669"/>
    <property type="project" value="UniProtKB-UniRule"/>
</dbReference>
<dbReference type="NCBIfam" id="TIGR01796">
    <property type="entry name" value="CM_mono_aroH"/>
    <property type="match status" value="1"/>
</dbReference>
<feature type="binding site" evidence="2">
    <location>
        <position position="89"/>
    </location>
    <ligand>
        <name>prephenate</name>
        <dbReference type="ChEBI" id="CHEBI:29934"/>
    </ligand>
</feature>
<keyword evidence="5" id="KW-1185">Reference proteome</keyword>
<dbReference type="Pfam" id="PF07736">
    <property type="entry name" value="CM_1"/>
    <property type="match status" value="1"/>
</dbReference>
<dbReference type="GO" id="GO:0009073">
    <property type="term" value="P:aromatic amino acid family biosynthetic process"/>
    <property type="evidence" value="ECO:0007669"/>
    <property type="project" value="UniProtKB-UniRule"/>
</dbReference>
<comment type="catalytic activity">
    <reaction evidence="3">
        <text>chorismate = prephenate</text>
        <dbReference type="Rhea" id="RHEA:13897"/>
        <dbReference type="ChEBI" id="CHEBI:29748"/>
        <dbReference type="ChEBI" id="CHEBI:29934"/>
        <dbReference type="EC" id="5.4.99.5"/>
    </reaction>
</comment>
<keyword evidence="3 4" id="KW-0413">Isomerase</keyword>
<evidence type="ECO:0000256" key="3">
    <source>
        <dbReference type="PROSITE-ProRule" id="PRU00514"/>
    </source>
</evidence>
<dbReference type="EC" id="5.4.99.5" evidence="1 3"/>
<dbReference type="Proteomes" id="UP000315017">
    <property type="component" value="Chromosome"/>
</dbReference>
<proteinExistence type="predicted"/>
<evidence type="ECO:0000256" key="2">
    <source>
        <dbReference type="PIRSR" id="PIRSR005965-1"/>
    </source>
</evidence>
<gene>
    <name evidence="4" type="primary">aroH</name>
    <name evidence="4" type="ORF">ETAA8_47510</name>
</gene>
<dbReference type="EMBL" id="CP036274">
    <property type="protein sequence ID" value="QDU29636.1"/>
    <property type="molecule type" value="Genomic_DNA"/>
</dbReference>
<dbReference type="InterPro" id="IPR035959">
    <property type="entry name" value="RutC-like_sf"/>
</dbReference>
<evidence type="ECO:0000256" key="1">
    <source>
        <dbReference type="NCBIfam" id="TIGR01796"/>
    </source>
</evidence>
<dbReference type="PROSITE" id="PS51167">
    <property type="entry name" value="CHORISMATE_MUT_1"/>
    <property type="match status" value="1"/>
</dbReference>
<dbReference type="PANTHER" id="PTHR21164">
    <property type="entry name" value="CHORISMATE MUTASE"/>
    <property type="match status" value="1"/>
</dbReference>
<feature type="binding site" evidence="2">
    <location>
        <position position="107"/>
    </location>
    <ligand>
        <name>prephenate</name>
        <dbReference type="ChEBI" id="CHEBI:29934"/>
    </ligand>
</feature>
<keyword evidence="2 3" id="KW-0057">Aromatic amino acid biosynthesis</keyword>
<dbReference type="SUPFAM" id="SSF55298">
    <property type="entry name" value="YjgF-like"/>
    <property type="match status" value="1"/>
</dbReference>
<dbReference type="AlphaFoldDB" id="A0A517YHD7"/>
<protein>
    <recommendedName>
        <fullName evidence="1 3">chorismate mutase</fullName>
        <ecNumber evidence="1 3">5.4.99.5</ecNumber>
    </recommendedName>
</protein>